<gene>
    <name evidence="5" type="ORF">BDZ90DRAFT_232709</name>
</gene>
<evidence type="ECO:0000313" key="6">
    <source>
        <dbReference type="Proteomes" id="UP000245884"/>
    </source>
</evidence>
<dbReference type="GO" id="GO:0016836">
    <property type="term" value="F:hydro-lyase activity"/>
    <property type="evidence" value="ECO:0007669"/>
    <property type="project" value="TreeGrafter"/>
</dbReference>
<dbReference type="InterPro" id="IPR046945">
    <property type="entry name" value="RHMD-like"/>
</dbReference>
<dbReference type="Gene3D" id="3.20.20.120">
    <property type="entry name" value="Enolase-like C-terminal domain"/>
    <property type="match status" value="1"/>
</dbReference>
<dbReference type="Proteomes" id="UP000245884">
    <property type="component" value="Unassembled WGS sequence"/>
</dbReference>
<dbReference type="GeneID" id="37028179"/>
<dbReference type="SFLD" id="SFLDS00001">
    <property type="entry name" value="Enolase"/>
    <property type="match status" value="1"/>
</dbReference>
<evidence type="ECO:0000256" key="3">
    <source>
        <dbReference type="ARBA" id="ARBA00022842"/>
    </source>
</evidence>
<sequence>MTASTAPSFAKALKAVEGLYVTDYSTHDLRFPTSLSGDGTDAMNTTCDYSAAYVVLYVGPKGTPRAEPPSSIDQQQQETAFLRGHGMTFTIGRGNDICCHAIESICSGILLGSSLTELFSDMGATWRQLVGDPQLRWLGPEKGVIHLATAAVINALWDLFARAEGKPLWRLVSDMTPQEVVDLIPFRYITDALTKEEALAILQGNASSKTDRRKHMESRGYPAYTTSAGWSGYDDDKVRRLTKEALAAGFTHFKIKVGTSLEADKRRLALVRGIVDDPAQMPAGYVKPAAERLVGKNASERTGCVVMIDSNQVFDVPEAIEYVSALKEYRPWFIEEPTAPDDALGHAAIRKGLAEHGIAVATGEHAHSRIVFKQLLQADAIDVVQIDSCRLAGVNEVLAVMLMAKKFGKIVSGVTAR</sequence>
<dbReference type="InterPro" id="IPR013342">
    <property type="entry name" value="Mandelate_racemase_C"/>
</dbReference>
<keyword evidence="2" id="KW-0479">Metal-binding</keyword>
<dbReference type="OrthoDB" id="14161at2759"/>
<reference evidence="5 6" key="1">
    <citation type="journal article" date="2018" name="Mol. Biol. Evol.">
        <title>Broad Genomic Sampling Reveals a Smut Pathogenic Ancestry of the Fungal Clade Ustilaginomycotina.</title>
        <authorList>
            <person name="Kijpornyongpan T."/>
            <person name="Mondo S.J."/>
            <person name="Barry K."/>
            <person name="Sandor L."/>
            <person name="Lee J."/>
            <person name="Lipzen A."/>
            <person name="Pangilinan J."/>
            <person name="LaButti K."/>
            <person name="Hainaut M."/>
            <person name="Henrissat B."/>
            <person name="Grigoriev I.V."/>
            <person name="Spatafora J.W."/>
            <person name="Aime M.C."/>
        </authorList>
    </citation>
    <scope>NUCLEOTIDE SEQUENCE [LARGE SCALE GENOMIC DNA]</scope>
    <source>
        <strain evidence="5 6">MCA 5214</strain>
    </source>
</reference>
<dbReference type="SUPFAM" id="SSF54826">
    <property type="entry name" value="Enolase N-terminal domain-like"/>
    <property type="match status" value="1"/>
</dbReference>
<dbReference type="AlphaFoldDB" id="A0A316UVK6"/>
<organism evidence="5 6">
    <name type="scientific">Jaminaea rosea</name>
    <dbReference type="NCBI Taxonomy" id="1569628"/>
    <lineage>
        <taxon>Eukaryota</taxon>
        <taxon>Fungi</taxon>
        <taxon>Dikarya</taxon>
        <taxon>Basidiomycota</taxon>
        <taxon>Ustilaginomycotina</taxon>
        <taxon>Exobasidiomycetes</taxon>
        <taxon>Microstromatales</taxon>
        <taxon>Microstromatales incertae sedis</taxon>
        <taxon>Jaminaea</taxon>
    </lineage>
</organism>
<dbReference type="RefSeq" id="XP_025361767.1">
    <property type="nucleotide sequence ID" value="XM_025506356.1"/>
</dbReference>
<comment type="cofactor">
    <cofactor evidence="1">
        <name>Mg(2+)</name>
        <dbReference type="ChEBI" id="CHEBI:18420"/>
    </cofactor>
</comment>
<dbReference type="SUPFAM" id="SSF51604">
    <property type="entry name" value="Enolase C-terminal domain-like"/>
    <property type="match status" value="1"/>
</dbReference>
<evidence type="ECO:0000256" key="2">
    <source>
        <dbReference type="ARBA" id="ARBA00022723"/>
    </source>
</evidence>
<dbReference type="GO" id="GO:0000287">
    <property type="term" value="F:magnesium ion binding"/>
    <property type="evidence" value="ECO:0007669"/>
    <property type="project" value="TreeGrafter"/>
</dbReference>
<feature type="domain" description="Mandelate racemase/muconate lactonizing enzyme C-terminal" evidence="4">
    <location>
        <begin position="235"/>
        <end position="356"/>
    </location>
</feature>
<dbReference type="PANTHER" id="PTHR13794">
    <property type="entry name" value="ENOLASE SUPERFAMILY, MANDELATE RACEMASE"/>
    <property type="match status" value="1"/>
</dbReference>
<dbReference type="InterPro" id="IPR029017">
    <property type="entry name" value="Enolase-like_N"/>
</dbReference>
<dbReference type="PROSITE" id="PS00909">
    <property type="entry name" value="MR_MLE_2"/>
    <property type="match status" value="1"/>
</dbReference>
<dbReference type="GO" id="GO:0009063">
    <property type="term" value="P:amino acid catabolic process"/>
    <property type="evidence" value="ECO:0007669"/>
    <property type="project" value="InterPro"/>
</dbReference>
<dbReference type="InterPro" id="IPR029065">
    <property type="entry name" value="Enolase_C-like"/>
</dbReference>
<keyword evidence="6" id="KW-1185">Reference proteome</keyword>
<protein>
    <submittedName>
        <fullName evidence="5">Enolase C-terminal domain-like protein</fullName>
    </submittedName>
</protein>
<accession>A0A316UVK6</accession>
<dbReference type="STRING" id="1569628.A0A316UVK6"/>
<dbReference type="InterPro" id="IPR018110">
    <property type="entry name" value="Mandel_Rmase/mucon_lact_enz_CS"/>
</dbReference>
<dbReference type="SMART" id="SM00922">
    <property type="entry name" value="MR_MLE"/>
    <property type="match status" value="1"/>
</dbReference>
<dbReference type="Pfam" id="PF13378">
    <property type="entry name" value="MR_MLE_C"/>
    <property type="match status" value="1"/>
</dbReference>
<dbReference type="GO" id="GO:0016052">
    <property type="term" value="P:carbohydrate catabolic process"/>
    <property type="evidence" value="ECO:0007669"/>
    <property type="project" value="TreeGrafter"/>
</dbReference>
<proteinExistence type="predicted"/>
<dbReference type="EMBL" id="KZ819669">
    <property type="protein sequence ID" value="PWN27155.1"/>
    <property type="molecule type" value="Genomic_DNA"/>
</dbReference>
<name>A0A316UVK6_9BASI</name>
<evidence type="ECO:0000259" key="4">
    <source>
        <dbReference type="SMART" id="SM00922"/>
    </source>
</evidence>
<evidence type="ECO:0000256" key="1">
    <source>
        <dbReference type="ARBA" id="ARBA00001946"/>
    </source>
</evidence>
<dbReference type="Gene3D" id="3.30.390.10">
    <property type="entry name" value="Enolase-like, N-terminal domain"/>
    <property type="match status" value="1"/>
</dbReference>
<dbReference type="PANTHER" id="PTHR13794:SF58">
    <property type="entry name" value="MITOCHONDRIAL ENOLASE SUPERFAMILY MEMBER 1"/>
    <property type="match status" value="1"/>
</dbReference>
<evidence type="ECO:0000313" key="5">
    <source>
        <dbReference type="EMBL" id="PWN27155.1"/>
    </source>
</evidence>
<keyword evidence="3" id="KW-0460">Magnesium</keyword>
<dbReference type="InterPro" id="IPR036849">
    <property type="entry name" value="Enolase-like_C_sf"/>
</dbReference>